<evidence type="ECO:0000256" key="4">
    <source>
        <dbReference type="ARBA" id="ARBA00022692"/>
    </source>
</evidence>
<keyword evidence="4 7" id="KW-0812">Transmembrane</keyword>
<dbReference type="GO" id="GO:0048473">
    <property type="term" value="P:D-methionine transmembrane transport"/>
    <property type="evidence" value="ECO:0007669"/>
    <property type="project" value="TreeGrafter"/>
</dbReference>
<proteinExistence type="inferred from homology"/>
<keyword evidence="2 7" id="KW-0813">Transport</keyword>
<dbReference type="Proteomes" id="UP000190286">
    <property type="component" value="Unassembled WGS sequence"/>
</dbReference>
<feature type="transmembrane region" description="Helical" evidence="7">
    <location>
        <begin position="28"/>
        <end position="51"/>
    </location>
</feature>
<keyword evidence="3" id="KW-1003">Cell membrane</keyword>
<dbReference type="AlphaFoldDB" id="A0A1T4WAU1"/>
<dbReference type="RefSeq" id="WP_078783287.1">
    <property type="nucleotide sequence ID" value="NZ_CAKVSO010000011.1"/>
</dbReference>
<dbReference type="EMBL" id="FUYF01000001">
    <property type="protein sequence ID" value="SKA74158.1"/>
    <property type="molecule type" value="Genomic_DNA"/>
</dbReference>
<keyword evidence="5 7" id="KW-1133">Transmembrane helix</keyword>
<evidence type="ECO:0000256" key="3">
    <source>
        <dbReference type="ARBA" id="ARBA00022475"/>
    </source>
</evidence>
<dbReference type="GeneID" id="93336772"/>
<dbReference type="PANTHER" id="PTHR30450:SF1">
    <property type="entry name" value="D-METHIONINE TRANSPORT SYSTEM PERMEASE PROTEIN METI-RELATED"/>
    <property type="match status" value="1"/>
</dbReference>
<evidence type="ECO:0000256" key="2">
    <source>
        <dbReference type="ARBA" id="ARBA00022448"/>
    </source>
</evidence>
<dbReference type="STRING" id="745368.SAMN02745178_00274"/>
<dbReference type="Gene3D" id="1.10.3720.10">
    <property type="entry name" value="MetI-like"/>
    <property type="match status" value="1"/>
</dbReference>
<reference evidence="9 10" key="1">
    <citation type="submission" date="2017-02" db="EMBL/GenBank/DDBJ databases">
        <authorList>
            <person name="Peterson S.W."/>
        </authorList>
    </citation>
    <scope>NUCLEOTIDE SEQUENCE [LARGE SCALE GENOMIC DNA]</scope>
    <source>
        <strain evidence="9 10">ATCC 27749</strain>
    </source>
</reference>
<evidence type="ECO:0000313" key="9">
    <source>
        <dbReference type="EMBL" id="SKA74158.1"/>
    </source>
</evidence>
<dbReference type="InterPro" id="IPR000515">
    <property type="entry name" value="MetI-like"/>
</dbReference>
<name>A0A1T4WAU1_9FIRM</name>
<feature type="transmembrane region" description="Helical" evidence="7">
    <location>
        <begin position="63"/>
        <end position="88"/>
    </location>
</feature>
<evidence type="ECO:0000259" key="8">
    <source>
        <dbReference type="PROSITE" id="PS50928"/>
    </source>
</evidence>
<evidence type="ECO:0000313" key="10">
    <source>
        <dbReference type="Proteomes" id="UP000190286"/>
    </source>
</evidence>
<keyword evidence="10" id="KW-1185">Reference proteome</keyword>
<feature type="transmembrane region" description="Helical" evidence="7">
    <location>
        <begin position="158"/>
        <end position="182"/>
    </location>
</feature>
<feature type="transmembrane region" description="Helical" evidence="7">
    <location>
        <begin position="94"/>
        <end position="116"/>
    </location>
</feature>
<dbReference type="SUPFAM" id="SSF161098">
    <property type="entry name" value="MetI-like"/>
    <property type="match status" value="1"/>
</dbReference>
<dbReference type="PROSITE" id="PS50928">
    <property type="entry name" value="ABC_TM1"/>
    <property type="match status" value="1"/>
</dbReference>
<feature type="transmembrane region" description="Helical" evidence="7">
    <location>
        <begin position="202"/>
        <end position="224"/>
    </location>
</feature>
<gene>
    <name evidence="9" type="ORF">SAMN02745178_00274</name>
</gene>
<evidence type="ECO:0000256" key="5">
    <source>
        <dbReference type="ARBA" id="ARBA00022989"/>
    </source>
</evidence>
<organism evidence="9 10">
    <name type="scientific">Gemmiger formicilis</name>
    <dbReference type="NCBI Taxonomy" id="745368"/>
    <lineage>
        <taxon>Bacteria</taxon>
        <taxon>Bacillati</taxon>
        <taxon>Bacillota</taxon>
        <taxon>Clostridia</taxon>
        <taxon>Eubacteriales</taxon>
        <taxon>Gemmiger</taxon>
    </lineage>
</organism>
<comment type="subcellular location">
    <subcellularLocation>
        <location evidence="1 7">Cell membrane</location>
        <topology evidence="1 7">Multi-pass membrane protein</topology>
    </subcellularLocation>
</comment>
<comment type="similarity">
    <text evidence="7">Belongs to the binding-protein-dependent transport system permease family.</text>
</comment>
<evidence type="ECO:0000256" key="7">
    <source>
        <dbReference type="RuleBase" id="RU363032"/>
    </source>
</evidence>
<sequence>MAELFAGKEWQTFLQILPTIPFETWETVWSTVVATLLALVIGLPLGVCLVTGEQGGVRPLPRWLMALLNGLVNLLRSVPFLILMIIVIPLSRAIVGTSIGTVASIVPLVIASFPFVSRLVETSMREVDAGVIEAAQSMGATPLQIITKVMVPESMPSLVANVTIAATTIMGYGAMAGIIGGGGLGKIAINYGYYRFNVVLEFFATALLVVLVQILQTVGTKLAIKCDKRIQK</sequence>
<accession>A0A1T4WAU1</accession>
<dbReference type="CDD" id="cd06261">
    <property type="entry name" value="TM_PBP2"/>
    <property type="match status" value="1"/>
</dbReference>
<dbReference type="GO" id="GO:0005886">
    <property type="term" value="C:plasma membrane"/>
    <property type="evidence" value="ECO:0007669"/>
    <property type="project" value="UniProtKB-SubCell"/>
</dbReference>
<evidence type="ECO:0000256" key="6">
    <source>
        <dbReference type="ARBA" id="ARBA00023136"/>
    </source>
</evidence>
<protein>
    <submittedName>
        <fullName evidence="9">D-methionine transport system permease protein</fullName>
    </submittedName>
</protein>
<dbReference type="Pfam" id="PF00528">
    <property type="entry name" value="BPD_transp_1"/>
    <property type="match status" value="1"/>
</dbReference>
<feature type="domain" description="ABC transmembrane type-1" evidence="8">
    <location>
        <begin position="24"/>
        <end position="220"/>
    </location>
</feature>
<evidence type="ECO:0000256" key="1">
    <source>
        <dbReference type="ARBA" id="ARBA00004651"/>
    </source>
</evidence>
<keyword evidence="6 7" id="KW-0472">Membrane</keyword>
<dbReference type="PANTHER" id="PTHR30450">
    <property type="entry name" value="ABC TRANSPORTER PERMEASE"/>
    <property type="match status" value="1"/>
</dbReference>
<dbReference type="InterPro" id="IPR035906">
    <property type="entry name" value="MetI-like_sf"/>
</dbReference>
<dbReference type="InterPro" id="IPR051322">
    <property type="entry name" value="AA_ABC_Transporter_Permease"/>
</dbReference>
<dbReference type="OrthoDB" id="9793490at2"/>